<dbReference type="RefSeq" id="WP_192039102.1">
    <property type="nucleotide sequence ID" value="NZ_JACYWE010000004.1"/>
</dbReference>
<dbReference type="GO" id="GO:0005829">
    <property type="term" value="C:cytosol"/>
    <property type="evidence" value="ECO:0007669"/>
    <property type="project" value="TreeGrafter"/>
</dbReference>
<dbReference type="Pfam" id="PF09297">
    <property type="entry name" value="Zn_ribbon_NUD"/>
    <property type="match status" value="1"/>
</dbReference>
<comment type="caution">
    <text evidence="11">The sequence shown here is derived from an EMBL/GenBank/DDBJ whole genome shotgun (WGS) entry which is preliminary data.</text>
</comment>
<dbReference type="InterPro" id="IPR049734">
    <property type="entry name" value="NudC-like_C"/>
</dbReference>
<organism evidence="11 12">
    <name type="scientific">Lolliginicoccus lacisalsi</name>
    <dbReference type="NCBI Taxonomy" id="2742202"/>
    <lineage>
        <taxon>Bacteria</taxon>
        <taxon>Bacillati</taxon>
        <taxon>Actinomycetota</taxon>
        <taxon>Actinomycetes</taxon>
        <taxon>Mycobacteriales</taxon>
        <taxon>Hoyosellaceae</taxon>
        <taxon>Lolliginicoccus</taxon>
    </lineage>
</organism>
<protein>
    <recommendedName>
        <fullName evidence="4">NAD(+) diphosphatase</fullName>
        <ecNumber evidence="4">3.6.1.22</ecNumber>
    </recommendedName>
</protein>
<dbReference type="PANTHER" id="PTHR42904">
    <property type="entry name" value="NUDIX HYDROLASE, NUDC SUBFAMILY"/>
    <property type="match status" value="1"/>
</dbReference>
<dbReference type="Pfam" id="PF00293">
    <property type="entry name" value="NUDIX"/>
    <property type="match status" value="1"/>
</dbReference>
<dbReference type="PROSITE" id="PS00893">
    <property type="entry name" value="NUDIX_BOX"/>
    <property type="match status" value="1"/>
</dbReference>
<evidence type="ECO:0000256" key="9">
    <source>
        <dbReference type="ARBA" id="ARBA00023679"/>
    </source>
</evidence>
<dbReference type="InterPro" id="IPR020084">
    <property type="entry name" value="NUDIX_hydrolase_CS"/>
</dbReference>
<dbReference type="PANTHER" id="PTHR42904:SF6">
    <property type="entry name" value="NAD-CAPPED RNA HYDROLASE NUDT12"/>
    <property type="match status" value="1"/>
</dbReference>
<keyword evidence="8" id="KW-0520">NAD</keyword>
<evidence type="ECO:0000259" key="10">
    <source>
        <dbReference type="PROSITE" id="PS51462"/>
    </source>
</evidence>
<name>A0A927PMQ1_9ACTN</name>
<evidence type="ECO:0000256" key="1">
    <source>
        <dbReference type="ARBA" id="ARBA00001946"/>
    </source>
</evidence>
<dbReference type="NCBIfam" id="NF001299">
    <property type="entry name" value="PRK00241.1"/>
    <property type="match status" value="1"/>
</dbReference>
<dbReference type="InterPro" id="IPR015376">
    <property type="entry name" value="Znr_NADH_PPase"/>
</dbReference>
<dbReference type="Gene3D" id="3.90.79.20">
    <property type="match status" value="1"/>
</dbReference>
<dbReference type="AlphaFoldDB" id="A0A927PMQ1"/>
<dbReference type="PROSITE" id="PS51462">
    <property type="entry name" value="NUDIX"/>
    <property type="match status" value="1"/>
</dbReference>
<dbReference type="GO" id="GO:0006742">
    <property type="term" value="P:NADP+ catabolic process"/>
    <property type="evidence" value="ECO:0007669"/>
    <property type="project" value="TreeGrafter"/>
</dbReference>
<sequence>MSRRALALAHTPLLSRAGLERAAWLRTDAAALRDGWARALVLRMDDTNQVPINNGVLRLVPGPSIADAPPRDAVLIAVLDDTAASHIWAVRDPTPSGNLTDLRSTGALLGARDAGLCTTAQAVLNWHRHARFCPRCGGATEAVQAGWARRCLACGREDYPRTDPAAICLIHDGADHVLLGRQPVWPQGRYSLLAGFVEAGESAEACVVREVREEIGVTVTDVHYLGSQPWPFPRSLMLGFHARADRAAPVVPDQDEIEDARWFHRDDVRAALTADDDWTTTRPGLPFTAPGSISIARGILQSWAQHE</sequence>
<dbReference type="Gene3D" id="3.90.79.10">
    <property type="entry name" value="Nucleoside Triphosphate Pyrophosphohydrolase"/>
    <property type="match status" value="1"/>
</dbReference>
<comment type="cofactor">
    <cofactor evidence="2">
        <name>Zn(2+)</name>
        <dbReference type="ChEBI" id="CHEBI:29105"/>
    </cofactor>
</comment>
<dbReference type="EMBL" id="JACYWE010000004">
    <property type="protein sequence ID" value="MBD8506661.1"/>
    <property type="molecule type" value="Genomic_DNA"/>
</dbReference>
<evidence type="ECO:0000256" key="3">
    <source>
        <dbReference type="ARBA" id="ARBA00009595"/>
    </source>
</evidence>
<comment type="catalytic activity">
    <reaction evidence="9">
        <text>a 5'-end NAD(+)-phospho-ribonucleoside in mRNA + H2O = a 5'-end phospho-adenosine-phospho-ribonucleoside in mRNA + beta-nicotinamide D-ribonucleotide + 2 H(+)</text>
        <dbReference type="Rhea" id="RHEA:60876"/>
        <dbReference type="Rhea" id="RHEA-COMP:15698"/>
        <dbReference type="Rhea" id="RHEA-COMP:15719"/>
        <dbReference type="ChEBI" id="CHEBI:14649"/>
        <dbReference type="ChEBI" id="CHEBI:15377"/>
        <dbReference type="ChEBI" id="CHEBI:15378"/>
        <dbReference type="ChEBI" id="CHEBI:144029"/>
        <dbReference type="ChEBI" id="CHEBI:144051"/>
    </reaction>
    <physiologicalReaction direction="left-to-right" evidence="9">
        <dbReference type="Rhea" id="RHEA:60877"/>
    </physiologicalReaction>
</comment>
<feature type="domain" description="Nudix hydrolase" evidence="10">
    <location>
        <begin position="160"/>
        <end position="286"/>
    </location>
</feature>
<dbReference type="SUPFAM" id="SSF55811">
    <property type="entry name" value="Nudix"/>
    <property type="match status" value="1"/>
</dbReference>
<evidence type="ECO:0000256" key="5">
    <source>
        <dbReference type="ARBA" id="ARBA00022723"/>
    </source>
</evidence>
<evidence type="ECO:0000256" key="4">
    <source>
        <dbReference type="ARBA" id="ARBA00012381"/>
    </source>
</evidence>
<evidence type="ECO:0000256" key="8">
    <source>
        <dbReference type="ARBA" id="ARBA00023027"/>
    </source>
</evidence>
<comment type="cofactor">
    <cofactor evidence="1">
        <name>Mg(2+)</name>
        <dbReference type="ChEBI" id="CHEBI:18420"/>
    </cofactor>
</comment>
<evidence type="ECO:0000313" key="11">
    <source>
        <dbReference type="EMBL" id="MBD8506661.1"/>
    </source>
</evidence>
<keyword evidence="7" id="KW-0460">Magnesium</keyword>
<dbReference type="CDD" id="cd03429">
    <property type="entry name" value="NUDIX_NADH_pyrophosphatase_Nudt13"/>
    <property type="match status" value="1"/>
</dbReference>
<gene>
    <name evidence="11" type="primary">nudC</name>
    <name evidence="11" type="ORF">HT102_09190</name>
</gene>
<evidence type="ECO:0000313" key="12">
    <source>
        <dbReference type="Proteomes" id="UP000642993"/>
    </source>
</evidence>
<dbReference type="InterPro" id="IPR015797">
    <property type="entry name" value="NUDIX_hydrolase-like_dom_sf"/>
</dbReference>
<evidence type="ECO:0000256" key="6">
    <source>
        <dbReference type="ARBA" id="ARBA00022801"/>
    </source>
</evidence>
<comment type="similarity">
    <text evidence="3">Belongs to the Nudix hydrolase family. NudC subfamily.</text>
</comment>
<proteinExistence type="inferred from homology"/>
<dbReference type="InterPro" id="IPR050241">
    <property type="entry name" value="NAD-cap_RNA_hydrolase_NudC"/>
</dbReference>
<accession>A0A927PMQ1</accession>
<dbReference type="InterPro" id="IPR000086">
    <property type="entry name" value="NUDIX_hydrolase_dom"/>
</dbReference>
<keyword evidence="5" id="KW-0479">Metal-binding</keyword>
<keyword evidence="6 11" id="KW-0378">Hydrolase</keyword>
<dbReference type="GO" id="GO:0019677">
    <property type="term" value="P:NAD+ catabolic process"/>
    <property type="evidence" value="ECO:0007669"/>
    <property type="project" value="TreeGrafter"/>
</dbReference>
<dbReference type="GO" id="GO:0035529">
    <property type="term" value="F:NADH pyrophosphatase activity"/>
    <property type="evidence" value="ECO:0007669"/>
    <property type="project" value="TreeGrafter"/>
</dbReference>
<keyword evidence="12" id="KW-1185">Reference proteome</keyword>
<dbReference type="EC" id="3.6.1.22" evidence="4"/>
<dbReference type="GO" id="GO:0046872">
    <property type="term" value="F:metal ion binding"/>
    <property type="evidence" value="ECO:0007669"/>
    <property type="project" value="UniProtKB-KW"/>
</dbReference>
<dbReference type="Proteomes" id="UP000642993">
    <property type="component" value="Unassembled WGS sequence"/>
</dbReference>
<evidence type="ECO:0000256" key="7">
    <source>
        <dbReference type="ARBA" id="ARBA00022842"/>
    </source>
</evidence>
<evidence type="ECO:0000256" key="2">
    <source>
        <dbReference type="ARBA" id="ARBA00001947"/>
    </source>
</evidence>
<reference evidence="11" key="1">
    <citation type="submission" date="2020-09" db="EMBL/GenBank/DDBJ databases">
        <title>Hoyosella lacisalsi sp. nov., a halotolerant actinobacterium isolated from soil of Lake Gudzhirganskoe.</title>
        <authorList>
            <person name="Yang Q."/>
            <person name="Guo P.Y."/>
            <person name="Liu S.W."/>
            <person name="Li F.N."/>
            <person name="Sun C.H."/>
        </authorList>
    </citation>
    <scope>NUCLEOTIDE SEQUENCE</scope>
    <source>
        <strain evidence="11">G463</strain>
    </source>
</reference>